<gene>
    <name evidence="2" type="ORF">D3871_02400</name>
</gene>
<feature type="signal peptide" evidence="1">
    <location>
        <begin position="1"/>
        <end position="21"/>
    </location>
</feature>
<dbReference type="Proteomes" id="UP000265955">
    <property type="component" value="Unassembled WGS sequence"/>
</dbReference>
<evidence type="ECO:0000313" key="3">
    <source>
        <dbReference type="Proteomes" id="UP000265955"/>
    </source>
</evidence>
<evidence type="ECO:0000313" key="2">
    <source>
        <dbReference type="EMBL" id="RJF97507.1"/>
    </source>
</evidence>
<reference evidence="3" key="1">
    <citation type="submission" date="2018-09" db="EMBL/GenBank/DDBJ databases">
        <authorList>
            <person name="Zhu H."/>
        </authorList>
    </citation>
    <scope>NUCLEOTIDE SEQUENCE [LARGE SCALE GENOMIC DNA]</scope>
    <source>
        <strain evidence="3">K1R23-30</strain>
    </source>
</reference>
<dbReference type="OrthoDB" id="8773432at2"/>
<keyword evidence="1" id="KW-0732">Signal</keyword>
<name>A0A3A3FMR3_9BURK</name>
<proteinExistence type="predicted"/>
<feature type="chain" id="PRO_5017464835" evidence="1">
    <location>
        <begin position="22"/>
        <end position="162"/>
    </location>
</feature>
<dbReference type="RefSeq" id="WP_119767455.1">
    <property type="nucleotide sequence ID" value="NZ_QYUO01000001.1"/>
</dbReference>
<dbReference type="AlphaFoldDB" id="A0A3A3FMR3"/>
<protein>
    <submittedName>
        <fullName evidence="2">Uncharacterized protein</fullName>
    </submittedName>
</protein>
<evidence type="ECO:0000256" key="1">
    <source>
        <dbReference type="SAM" id="SignalP"/>
    </source>
</evidence>
<dbReference type="EMBL" id="QYUO01000001">
    <property type="protein sequence ID" value="RJF97507.1"/>
    <property type="molecule type" value="Genomic_DNA"/>
</dbReference>
<keyword evidence="3" id="KW-1185">Reference proteome</keyword>
<comment type="caution">
    <text evidence="2">The sequence shown here is derived from an EMBL/GenBank/DDBJ whole genome shotgun (WGS) entry which is preliminary data.</text>
</comment>
<organism evidence="2 3">
    <name type="scientific">Noviherbaspirillum saxi</name>
    <dbReference type="NCBI Taxonomy" id="2320863"/>
    <lineage>
        <taxon>Bacteria</taxon>
        <taxon>Pseudomonadati</taxon>
        <taxon>Pseudomonadota</taxon>
        <taxon>Betaproteobacteria</taxon>
        <taxon>Burkholderiales</taxon>
        <taxon>Oxalobacteraceae</taxon>
        <taxon>Noviherbaspirillum</taxon>
    </lineage>
</organism>
<sequence>MTPRAIVAGALLSLAAASALAQQLDARFSCSTTRKDAAETTTYADNGEFRLNGSRIEAFRWESSLFRSTHGFDCSIDESDGLQAEVRDDNTRASWRVALKDAPAARAQRGFDFGRRLNCSIRLERDGDTLSVKPSCPALCGSRENFSELSIHLKTGQCRYEE</sequence>
<accession>A0A3A3FMR3</accession>